<dbReference type="AlphaFoldDB" id="A0A834BCB2"/>
<accession>A0A834BCB2</accession>
<protein>
    <submittedName>
        <fullName evidence="1">Uncharacterized protein</fullName>
    </submittedName>
</protein>
<comment type="caution">
    <text evidence="1">The sequence shown here is derived from an EMBL/GenBank/DDBJ whole genome shotgun (WGS) entry which is preliminary data.</text>
</comment>
<evidence type="ECO:0000313" key="2">
    <source>
        <dbReference type="Proteomes" id="UP000664940"/>
    </source>
</evidence>
<gene>
    <name evidence="1" type="ORF">HJG60_009680</name>
</gene>
<sequence length="136" mass="14084">MKTFPLHREFNLEKLHCKCPASLPLFGLSAAPVLLENGDPAAPLRLEKCGWWVSGETRGSGSARGAPPASSGHPQCLPCCHWTGPVPYPKGTSCSSPIPSGGAPSAPLLCRGDTEHCSFPCCFSAVGPAMALGEVA</sequence>
<name>A0A834BCB2_9CHIR</name>
<dbReference type="Proteomes" id="UP000664940">
    <property type="component" value="Unassembled WGS sequence"/>
</dbReference>
<reference evidence="1 2" key="1">
    <citation type="journal article" date="2020" name="Nature">
        <title>Six reference-quality genomes reveal evolution of bat adaptations.</title>
        <authorList>
            <person name="Jebb D."/>
            <person name="Huang Z."/>
            <person name="Pippel M."/>
            <person name="Hughes G.M."/>
            <person name="Lavrichenko K."/>
            <person name="Devanna P."/>
            <person name="Winkler S."/>
            <person name="Jermiin L.S."/>
            <person name="Skirmuntt E.C."/>
            <person name="Katzourakis A."/>
            <person name="Burkitt-Gray L."/>
            <person name="Ray D.A."/>
            <person name="Sullivan K.A.M."/>
            <person name="Roscito J.G."/>
            <person name="Kirilenko B.M."/>
            <person name="Davalos L.M."/>
            <person name="Corthals A.P."/>
            <person name="Power M.L."/>
            <person name="Jones G."/>
            <person name="Ransome R.D."/>
            <person name="Dechmann D.K.N."/>
            <person name="Locatelli A.G."/>
            <person name="Puechmaille S.J."/>
            <person name="Fedrigo O."/>
            <person name="Jarvis E.D."/>
            <person name="Hiller M."/>
            <person name="Vernes S.C."/>
            <person name="Myers E.W."/>
            <person name="Teeling E.C."/>
        </authorList>
    </citation>
    <scope>NUCLEOTIDE SEQUENCE [LARGE SCALE GENOMIC DNA]</scope>
    <source>
        <strain evidence="1">Bat1K_MPI-CBG_1</strain>
    </source>
</reference>
<evidence type="ECO:0000313" key="1">
    <source>
        <dbReference type="EMBL" id="KAF6125135.1"/>
    </source>
</evidence>
<dbReference type="EMBL" id="JABVXQ010000002">
    <property type="protein sequence ID" value="KAF6125135.1"/>
    <property type="molecule type" value="Genomic_DNA"/>
</dbReference>
<organism evidence="1 2">
    <name type="scientific">Phyllostomus discolor</name>
    <name type="common">pale spear-nosed bat</name>
    <dbReference type="NCBI Taxonomy" id="89673"/>
    <lineage>
        <taxon>Eukaryota</taxon>
        <taxon>Metazoa</taxon>
        <taxon>Chordata</taxon>
        <taxon>Craniata</taxon>
        <taxon>Vertebrata</taxon>
        <taxon>Euteleostomi</taxon>
        <taxon>Mammalia</taxon>
        <taxon>Eutheria</taxon>
        <taxon>Laurasiatheria</taxon>
        <taxon>Chiroptera</taxon>
        <taxon>Yangochiroptera</taxon>
        <taxon>Phyllostomidae</taxon>
        <taxon>Phyllostominae</taxon>
        <taxon>Phyllostomus</taxon>
    </lineage>
</organism>
<proteinExistence type="predicted"/>